<feature type="region of interest" description="Disordered" evidence="1">
    <location>
        <begin position="403"/>
        <end position="450"/>
    </location>
</feature>
<evidence type="ECO:0000313" key="3">
    <source>
        <dbReference type="EMBL" id="OXA46694.1"/>
    </source>
</evidence>
<keyword evidence="4" id="KW-1185">Reference proteome</keyword>
<proteinExistence type="predicted"/>
<evidence type="ECO:0000256" key="2">
    <source>
        <dbReference type="SAM" id="SignalP"/>
    </source>
</evidence>
<protein>
    <recommendedName>
        <fullName evidence="5">SMB domain-containing protein</fullName>
    </recommendedName>
</protein>
<dbReference type="EMBL" id="LNIX01000014">
    <property type="protein sequence ID" value="OXA46694.1"/>
    <property type="molecule type" value="Genomic_DNA"/>
</dbReference>
<dbReference type="OrthoDB" id="6134459at2759"/>
<gene>
    <name evidence="3" type="ORF">Fcan01_18217</name>
</gene>
<feature type="compositionally biased region" description="Basic and acidic residues" evidence="1">
    <location>
        <begin position="403"/>
        <end position="416"/>
    </location>
</feature>
<feature type="chain" id="PRO_5013211627" description="SMB domain-containing protein" evidence="2">
    <location>
        <begin position="29"/>
        <end position="536"/>
    </location>
</feature>
<feature type="region of interest" description="Disordered" evidence="1">
    <location>
        <begin position="133"/>
        <end position="160"/>
    </location>
</feature>
<sequence length="536" mass="59344">MCTSSSHLIFRLLLLQKILLLLPPFSICTEIPPLEDLTSQSPQEIPLQQKLEQVFGPNFLKTYKKSESSSETNSSPEDFETVEDEILEERTTRKSYIGLPPTPHVTNPPHVTKFPIIIPSEMDIVTELGDNVVSSSSESLPPYSSSETNSSSSPRKTRGRIATSAHFRRTCGDSMENCDSGRPDFISFAQKPHYCRCDKGTCDTFGDCCWTIAVTLLYRNPWKCHRVQHENSWALMISKCSEEYKSSVGVVERGVVKSCESPMTMTPGEAYTHLHDIPVVSNVTNNLYRNIFCAQCNGLGAQDLVKLRLFLRCSKKFNSSAEREEFVGRAKYVRGKRVWVLGKITPGAAGASLDSTGLSLLFDFDLVSGGNYVGYESTCPGDTMWDFLRQKCTATMCGKEYELDHGDGKCKPKEDPDPQGPDETSSSAGDNDTMPTDGSNSTSSLDNQDNENNANSSCYVLIVHDSEYTLLPNNSVLVTPNKTATKSSPPPPLIFHPGEYEVWNESSISICARDLETSFRPRFSPVLNYLSLSALG</sequence>
<dbReference type="STRING" id="158441.A0A226DPC8"/>
<feature type="signal peptide" evidence="2">
    <location>
        <begin position="1"/>
        <end position="28"/>
    </location>
</feature>
<dbReference type="Proteomes" id="UP000198287">
    <property type="component" value="Unassembled WGS sequence"/>
</dbReference>
<evidence type="ECO:0000256" key="1">
    <source>
        <dbReference type="SAM" id="MobiDB-lite"/>
    </source>
</evidence>
<dbReference type="PANTHER" id="PTHR45902:SF1">
    <property type="entry name" value="LATROPHILIN RECEPTOR-LIKE PROTEIN A"/>
    <property type="match status" value="1"/>
</dbReference>
<evidence type="ECO:0000313" key="4">
    <source>
        <dbReference type="Proteomes" id="UP000198287"/>
    </source>
</evidence>
<keyword evidence="2" id="KW-0732">Signal</keyword>
<evidence type="ECO:0008006" key="5">
    <source>
        <dbReference type="Google" id="ProtNLM"/>
    </source>
</evidence>
<feature type="compositionally biased region" description="Low complexity" evidence="1">
    <location>
        <begin position="134"/>
        <end position="154"/>
    </location>
</feature>
<dbReference type="AlphaFoldDB" id="A0A226DPC8"/>
<dbReference type="InterPro" id="IPR053231">
    <property type="entry name" value="GPCR_LN-TM7"/>
</dbReference>
<feature type="compositionally biased region" description="Polar residues" evidence="1">
    <location>
        <begin position="422"/>
        <end position="450"/>
    </location>
</feature>
<organism evidence="3 4">
    <name type="scientific">Folsomia candida</name>
    <name type="common">Springtail</name>
    <dbReference type="NCBI Taxonomy" id="158441"/>
    <lineage>
        <taxon>Eukaryota</taxon>
        <taxon>Metazoa</taxon>
        <taxon>Ecdysozoa</taxon>
        <taxon>Arthropoda</taxon>
        <taxon>Hexapoda</taxon>
        <taxon>Collembola</taxon>
        <taxon>Entomobryomorpha</taxon>
        <taxon>Isotomoidea</taxon>
        <taxon>Isotomidae</taxon>
        <taxon>Proisotominae</taxon>
        <taxon>Folsomia</taxon>
    </lineage>
</organism>
<dbReference type="PANTHER" id="PTHR45902">
    <property type="entry name" value="LATROPHILIN RECEPTOR-LIKE PROTEIN A"/>
    <property type="match status" value="1"/>
</dbReference>
<name>A0A226DPC8_FOLCA</name>
<comment type="caution">
    <text evidence="3">The sequence shown here is derived from an EMBL/GenBank/DDBJ whole genome shotgun (WGS) entry which is preliminary data.</text>
</comment>
<accession>A0A226DPC8</accession>
<reference evidence="3 4" key="1">
    <citation type="submission" date="2015-12" db="EMBL/GenBank/DDBJ databases">
        <title>The genome of Folsomia candida.</title>
        <authorList>
            <person name="Faddeeva A."/>
            <person name="Derks M.F."/>
            <person name="Anvar Y."/>
            <person name="Smit S."/>
            <person name="Van Straalen N."/>
            <person name="Roelofs D."/>
        </authorList>
    </citation>
    <scope>NUCLEOTIDE SEQUENCE [LARGE SCALE GENOMIC DNA]</scope>
    <source>
        <strain evidence="3 4">VU population</strain>
        <tissue evidence="3">Whole body</tissue>
    </source>
</reference>